<protein>
    <recommendedName>
        <fullName evidence="3">Beta-lactamase-like protein</fullName>
    </recommendedName>
</protein>
<sequence>MSDIVIRQITPEVTIFSRPFTRFFGLFPMGGRSTAVKLSDGSVWVVASTPLSPETKETVDNMGIVKYIIAPDVDHHLFLSEWKKAYPEARLIGVQGLPDKMESHRWKYDGLYGIDSSETRYGFEDEIQSCYFSGFSKKDVAFLHIPSKTLIVADLIFNLPANEQFSKSKTSSKIPFLFPKLEPYGKAMRDFVWGEGKNKDEMRKDAKTVASWDFERIIPCHGDVIENDAKKAWESAYSRYLS</sequence>
<dbReference type="InterPro" id="IPR036866">
    <property type="entry name" value="RibonucZ/Hydroxyglut_hydro"/>
</dbReference>
<dbReference type="Proteomes" id="UP001497453">
    <property type="component" value="Chromosome 5"/>
</dbReference>
<dbReference type="InterPro" id="IPR025638">
    <property type="entry name" value="DUF4336"/>
</dbReference>
<dbReference type="PANTHER" id="PTHR33835:SF1">
    <property type="entry name" value="METALLO-BETA-LACTAMASE DOMAIN-CONTAINING PROTEIN"/>
    <property type="match status" value="1"/>
</dbReference>
<dbReference type="PANTHER" id="PTHR33835">
    <property type="entry name" value="YALI0C07656P"/>
    <property type="match status" value="1"/>
</dbReference>
<dbReference type="Pfam" id="PF14234">
    <property type="entry name" value="DUF4336"/>
    <property type="match status" value="1"/>
</dbReference>
<evidence type="ECO:0000313" key="1">
    <source>
        <dbReference type="EMBL" id="CAL1708877.1"/>
    </source>
</evidence>
<proteinExistence type="predicted"/>
<dbReference type="Gene3D" id="3.60.15.10">
    <property type="entry name" value="Ribonuclease Z/Hydroxyacylglutathione hydrolase-like"/>
    <property type="match status" value="1"/>
</dbReference>
<dbReference type="SUPFAM" id="SSF56281">
    <property type="entry name" value="Metallo-hydrolase/oxidoreductase"/>
    <property type="match status" value="1"/>
</dbReference>
<name>A0ABP1DNZ5_9APHY</name>
<keyword evidence="2" id="KW-1185">Reference proteome</keyword>
<accession>A0ABP1DNZ5</accession>
<reference evidence="2" key="1">
    <citation type="submission" date="2024-04" db="EMBL/GenBank/DDBJ databases">
        <authorList>
            <person name="Shaw F."/>
            <person name="Minotto A."/>
        </authorList>
    </citation>
    <scope>NUCLEOTIDE SEQUENCE [LARGE SCALE GENOMIC DNA]</scope>
</reference>
<evidence type="ECO:0000313" key="2">
    <source>
        <dbReference type="Proteomes" id="UP001497453"/>
    </source>
</evidence>
<organism evidence="1 2">
    <name type="scientific">Somion occarium</name>
    <dbReference type="NCBI Taxonomy" id="3059160"/>
    <lineage>
        <taxon>Eukaryota</taxon>
        <taxon>Fungi</taxon>
        <taxon>Dikarya</taxon>
        <taxon>Basidiomycota</taxon>
        <taxon>Agaricomycotina</taxon>
        <taxon>Agaricomycetes</taxon>
        <taxon>Polyporales</taxon>
        <taxon>Cerrenaceae</taxon>
        <taxon>Somion</taxon>
    </lineage>
</organism>
<dbReference type="EMBL" id="OZ037948">
    <property type="protein sequence ID" value="CAL1708877.1"/>
    <property type="molecule type" value="Genomic_DNA"/>
</dbReference>
<evidence type="ECO:0008006" key="3">
    <source>
        <dbReference type="Google" id="ProtNLM"/>
    </source>
</evidence>
<gene>
    <name evidence="1" type="ORF">GFSPODELE1_LOCUS7065</name>
</gene>